<dbReference type="AlphaFoldDB" id="A0A0B2UT93"/>
<dbReference type="GO" id="GO:0003924">
    <property type="term" value="F:GTPase activity"/>
    <property type="evidence" value="ECO:0007669"/>
    <property type="project" value="InterPro"/>
</dbReference>
<gene>
    <name evidence="3" type="primary">AGAP1</name>
    <name evidence="3" type="ORF">Tcan_16372</name>
</gene>
<dbReference type="InterPro" id="IPR001806">
    <property type="entry name" value="Small_GTPase"/>
</dbReference>
<dbReference type="PROSITE" id="PS51419">
    <property type="entry name" value="RAB"/>
    <property type="match status" value="1"/>
</dbReference>
<dbReference type="PANTHER" id="PTHR45819">
    <property type="entry name" value="CENTAURIN-GAMMA-1A"/>
    <property type="match status" value="1"/>
</dbReference>
<dbReference type="InterPro" id="IPR027417">
    <property type="entry name" value="P-loop_NTPase"/>
</dbReference>
<keyword evidence="1" id="KW-0479">Metal-binding</keyword>
<keyword evidence="2" id="KW-1133">Transmembrane helix</keyword>
<reference evidence="3 4" key="1">
    <citation type="submission" date="2014-11" db="EMBL/GenBank/DDBJ databases">
        <title>Genetic blueprint of the zoonotic pathogen Toxocara canis.</title>
        <authorList>
            <person name="Zhu X.-Q."/>
            <person name="Korhonen P.K."/>
            <person name="Cai H."/>
            <person name="Young N.D."/>
            <person name="Nejsum P."/>
            <person name="von Samson-Himmelstjerna G."/>
            <person name="Boag P.R."/>
            <person name="Tan P."/>
            <person name="Li Q."/>
            <person name="Min J."/>
            <person name="Yang Y."/>
            <person name="Wang X."/>
            <person name="Fang X."/>
            <person name="Hall R.S."/>
            <person name="Hofmann A."/>
            <person name="Sternberg P.W."/>
            <person name="Jex A.R."/>
            <person name="Gasser R.B."/>
        </authorList>
    </citation>
    <scope>NUCLEOTIDE SEQUENCE [LARGE SCALE GENOMIC DNA]</scope>
    <source>
        <strain evidence="3">PN_DK_2014</strain>
    </source>
</reference>
<dbReference type="Gene3D" id="3.40.50.300">
    <property type="entry name" value="P-loop containing nucleotide triphosphate hydrolases"/>
    <property type="match status" value="1"/>
</dbReference>
<accession>A0A0B2UT93</accession>
<dbReference type="InterPro" id="IPR051282">
    <property type="entry name" value="Arf-GAP_GTPase_ANK_PH"/>
</dbReference>
<dbReference type="SMART" id="SM00173">
    <property type="entry name" value="RAS"/>
    <property type="match status" value="1"/>
</dbReference>
<dbReference type="GO" id="GO:0005525">
    <property type="term" value="F:GTP binding"/>
    <property type="evidence" value="ECO:0007669"/>
    <property type="project" value="InterPro"/>
</dbReference>
<dbReference type="PANTHER" id="PTHR45819:SF5">
    <property type="entry name" value="CENTAURIN-GAMMA-1A"/>
    <property type="match status" value="1"/>
</dbReference>
<feature type="transmembrane region" description="Helical" evidence="2">
    <location>
        <begin position="174"/>
        <end position="194"/>
    </location>
</feature>
<dbReference type="SMART" id="SM00174">
    <property type="entry name" value="RHO"/>
    <property type="match status" value="1"/>
</dbReference>
<keyword evidence="4" id="KW-1185">Reference proteome</keyword>
<dbReference type="FunFam" id="3.40.50.300:FF:000178">
    <property type="entry name" value="Arf-GAP with GTPase, ANK repeat and PH domain-containing protein 1"/>
    <property type="match status" value="1"/>
</dbReference>
<dbReference type="PROSITE" id="PS51421">
    <property type="entry name" value="RAS"/>
    <property type="match status" value="1"/>
</dbReference>
<protein>
    <submittedName>
        <fullName evidence="3">Arf-GAP with GTPase, ANK repeat and PH domain-containing protein 1</fullName>
    </submittedName>
</protein>
<dbReference type="Pfam" id="PF00071">
    <property type="entry name" value="Ras"/>
    <property type="match status" value="1"/>
</dbReference>
<dbReference type="SUPFAM" id="SSF52540">
    <property type="entry name" value="P-loop containing nucleoside triphosphate hydrolases"/>
    <property type="match status" value="1"/>
</dbReference>
<sequence length="204" mass="23638">GVIGSLHSGKTSLVHRYLTGAYTSEESPEGGRFKKEVVLDGQSYLLLIRDEGSGAPEYQFAQWIDAVIFVFSLESQDSFETVLHYYNQMAKYRNLSDVPVLLVGTQDAISESNPRVIDEHEGRQMAKNLPRCGYYETCSTYGLNVERVFKDGSSSPLYIYIYVCIHIYIHVYTYMYICLYTHIYVHTYIFFYFIRRISPRVHNL</sequence>
<evidence type="ECO:0000313" key="3">
    <source>
        <dbReference type="EMBL" id="KHN72125.1"/>
    </source>
</evidence>
<keyword evidence="2" id="KW-0472">Membrane</keyword>
<keyword evidence="1" id="KW-0862">Zinc</keyword>
<dbReference type="STRING" id="6265.A0A0B2UT93"/>
<dbReference type="GO" id="GO:0005096">
    <property type="term" value="F:GTPase activator activity"/>
    <property type="evidence" value="ECO:0007669"/>
    <property type="project" value="TreeGrafter"/>
</dbReference>
<organism evidence="3 4">
    <name type="scientific">Toxocara canis</name>
    <name type="common">Canine roundworm</name>
    <dbReference type="NCBI Taxonomy" id="6265"/>
    <lineage>
        <taxon>Eukaryota</taxon>
        <taxon>Metazoa</taxon>
        <taxon>Ecdysozoa</taxon>
        <taxon>Nematoda</taxon>
        <taxon>Chromadorea</taxon>
        <taxon>Rhabditida</taxon>
        <taxon>Spirurina</taxon>
        <taxon>Ascaridomorpha</taxon>
        <taxon>Ascaridoidea</taxon>
        <taxon>Toxocaridae</taxon>
        <taxon>Toxocara</taxon>
    </lineage>
</organism>
<evidence type="ECO:0000256" key="1">
    <source>
        <dbReference type="ARBA" id="ARBA00022771"/>
    </source>
</evidence>
<name>A0A0B2UT93_TOXCA</name>
<dbReference type="EMBL" id="JPKZ01003299">
    <property type="protein sequence ID" value="KHN72125.1"/>
    <property type="molecule type" value="Genomic_DNA"/>
</dbReference>
<comment type="caution">
    <text evidence="3">The sequence shown here is derived from an EMBL/GenBank/DDBJ whole genome shotgun (WGS) entry which is preliminary data.</text>
</comment>
<dbReference type="Proteomes" id="UP000031036">
    <property type="component" value="Unassembled WGS sequence"/>
</dbReference>
<feature type="non-terminal residue" evidence="3">
    <location>
        <position position="1"/>
    </location>
</feature>
<dbReference type="GO" id="GO:0008270">
    <property type="term" value="F:zinc ion binding"/>
    <property type="evidence" value="ECO:0007669"/>
    <property type="project" value="UniProtKB-KW"/>
</dbReference>
<keyword evidence="2" id="KW-0812">Transmembrane</keyword>
<keyword evidence="1" id="KW-0863">Zinc-finger</keyword>
<dbReference type="SMART" id="SM00175">
    <property type="entry name" value="RAB"/>
    <property type="match status" value="1"/>
</dbReference>
<dbReference type="OMA" id="YETHAGH"/>
<proteinExistence type="predicted"/>
<evidence type="ECO:0000313" key="4">
    <source>
        <dbReference type="Proteomes" id="UP000031036"/>
    </source>
</evidence>
<evidence type="ECO:0000256" key="2">
    <source>
        <dbReference type="SAM" id="Phobius"/>
    </source>
</evidence>
<dbReference type="OrthoDB" id="6136903at2759"/>